<evidence type="ECO:0000313" key="8">
    <source>
        <dbReference type="Proteomes" id="UP000813462"/>
    </source>
</evidence>
<organism evidence="7 8">
    <name type="scientific">Ziziphus jujuba var. spinosa</name>
    <dbReference type="NCBI Taxonomy" id="714518"/>
    <lineage>
        <taxon>Eukaryota</taxon>
        <taxon>Viridiplantae</taxon>
        <taxon>Streptophyta</taxon>
        <taxon>Embryophyta</taxon>
        <taxon>Tracheophyta</taxon>
        <taxon>Spermatophyta</taxon>
        <taxon>Magnoliopsida</taxon>
        <taxon>eudicotyledons</taxon>
        <taxon>Gunneridae</taxon>
        <taxon>Pentapetalae</taxon>
        <taxon>rosids</taxon>
        <taxon>fabids</taxon>
        <taxon>Rosales</taxon>
        <taxon>Rhamnaceae</taxon>
        <taxon>Paliureae</taxon>
        <taxon>Ziziphus</taxon>
    </lineage>
</organism>
<feature type="binding site" description="axial binding residue" evidence="6">
    <location>
        <position position="322"/>
    </location>
    <ligand>
        <name>heme</name>
        <dbReference type="ChEBI" id="CHEBI:30413"/>
    </ligand>
    <ligandPart>
        <name>Fe</name>
        <dbReference type="ChEBI" id="CHEBI:18248"/>
    </ligandPart>
</feature>
<dbReference type="GO" id="GO:0020037">
    <property type="term" value="F:heme binding"/>
    <property type="evidence" value="ECO:0007669"/>
    <property type="project" value="InterPro"/>
</dbReference>
<dbReference type="GO" id="GO:0005506">
    <property type="term" value="F:iron ion binding"/>
    <property type="evidence" value="ECO:0007669"/>
    <property type="project" value="InterPro"/>
</dbReference>
<keyword evidence="2 6" id="KW-0479">Metal-binding</keyword>
<name>A0A978V7Y1_ZIZJJ</name>
<proteinExistence type="predicted"/>
<dbReference type="EMBL" id="JAEACU010000006">
    <property type="protein sequence ID" value="KAH7524016.1"/>
    <property type="molecule type" value="Genomic_DNA"/>
</dbReference>
<dbReference type="Pfam" id="PF00067">
    <property type="entry name" value="p450"/>
    <property type="match status" value="2"/>
</dbReference>
<dbReference type="SUPFAM" id="SSF48264">
    <property type="entry name" value="Cytochrome P450"/>
    <property type="match status" value="1"/>
</dbReference>
<reference evidence="7" key="1">
    <citation type="journal article" date="2021" name="Front. Plant Sci.">
        <title>Chromosome-Scale Genome Assembly for Chinese Sour Jujube and Insights Into Its Genome Evolution and Domestication Signature.</title>
        <authorList>
            <person name="Shen L.-Y."/>
            <person name="Luo H."/>
            <person name="Wang X.-L."/>
            <person name="Wang X.-M."/>
            <person name="Qiu X.-J."/>
            <person name="Liu H."/>
            <person name="Zhou S.-S."/>
            <person name="Jia K.-H."/>
            <person name="Nie S."/>
            <person name="Bao Y.-T."/>
            <person name="Zhang R.-G."/>
            <person name="Yun Q.-Z."/>
            <person name="Chai Y.-H."/>
            <person name="Lu J.-Y."/>
            <person name="Li Y."/>
            <person name="Zhao S.-W."/>
            <person name="Mao J.-F."/>
            <person name="Jia S.-G."/>
            <person name="Mao Y.-M."/>
        </authorList>
    </citation>
    <scope>NUCLEOTIDE SEQUENCE</scope>
    <source>
        <strain evidence="7">AT0</strain>
        <tissue evidence="7">Leaf</tissue>
    </source>
</reference>
<keyword evidence="1 6" id="KW-0349">Heme</keyword>
<evidence type="ECO:0000256" key="2">
    <source>
        <dbReference type="ARBA" id="ARBA00022723"/>
    </source>
</evidence>
<evidence type="ECO:0000313" key="7">
    <source>
        <dbReference type="EMBL" id="KAH7524016.1"/>
    </source>
</evidence>
<evidence type="ECO:0008006" key="9">
    <source>
        <dbReference type="Google" id="ProtNLM"/>
    </source>
</evidence>
<protein>
    <recommendedName>
        <fullName evidence="9">Cytochrome P450 CYP82D47-like</fullName>
    </recommendedName>
</protein>
<dbReference type="Proteomes" id="UP000813462">
    <property type="component" value="Unassembled WGS sequence"/>
</dbReference>
<sequence>MIFLARPAHYKWWPHSELICFPTIITSQRTSNRRLELLKHIRISEVAIFLKQLYGFWSEKRDLSDKALVEMKQWLGDMTLNVILRMVAGKRYSVGLGDAGGHESESRPMQKAIREFFHFLGLFVHGDAIPYFGRLDLGGYVKAMKKTAKELDDTFDKWLQEHKRKRGGTHQLINEEQDFMDVMLSVLQETLPVLMLILSISPQPWYAKDEIYTRVGRERVVEEADINKLAYVQAIVKESLRLYPAAPLSGPCEFTEDCNIGGRHVPKGTRLITNLWKIQTDPKIWKDLFEFKPERFLTTYKDIDYRSQHFEYIAFGNRRRACPGASFALQMVKFCMPLKS</sequence>
<dbReference type="InterPro" id="IPR002401">
    <property type="entry name" value="Cyt_P450_E_grp-I"/>
</dbReference>
<evidence type="ECO:0000256" key="6">
    <source>
        <dbReference type="PIRSR" id="PIRSR602401-1"/>
    </source>
</evidence>
<evidence type="ECO:0000256" key="1">
    <source>
        <dbReference type="ARBA" id="ARBA00022617"/>
    </source>
</evidence>
<evidence type="ECO:0000256" key="3">
    <source>
        <dbReference type="ARBA" id="ARBA00023002"/>
    </source>
</evidence>
<dbReference type="Gene3D" id="1.10.630.10">
    <property type="entry name" value="Cytochrome P450"/>
    <property type="match status" value="2"/>
</dbReference>
<dbReference type="PRINTS" id="PR00463">
    <property type="entry name" value="EP450I"/>
</dbReference>
<dbReference type="PANTHER" id="PTHR47947:SF49">
    <property type="entry name" value="CYTOCHROME P450 FAMILY PROTEIN"/>
    <property type="match status" value="1"/>
</dbReference>
<dbReference type="PANTHER" id="PTHR47947">
    <property type="entry name" value="CYTOCHROME P450 82C3-RELATED"/>
    <property type="match status" value="1"/>
</dbReference>
<accession>A0A978V7Y1</accession>
<comment type="caution">
    <text evidence="7">The sequence shown here is derived from an EMBL/GenBank/DDBJ whole genome shotgun (WGS) entry which is preliminary data.</text>
</comment>
<keyword evidence="4 6" id="KW-0408">Iron</keyword>
<evidence type="ECO:0000256" key="5">
    <source>
        <dbReference type="ARBA" id="ARBA00023033"/>
    </source>
</evidence>
<dbReference type="InterPro" id="IPR050651">
    <property type="entry name" value="Plant_Cytochrome_P450_Monoox"/>
</dbReference>
<dbReference type="GO" id="GO:0004497">
    <property type="term" value="F:monooxygenase activity"/>
    <property type="evidence" value="ECO:0007669"/>
    <property type="project" value="UniProtKB-KW"/>
</dbReference>
<keyword evidence="5" id="KW-0503">Monooxygenase</keyword>
<gene>
    <name evidence="7" type="ORF">FEM48_Zijuj06G0073600</name>
</gene>
<comment type="cofactor">
    <cofactor evidence="6">
        <name>heme</name>
        <dbReference type="ChEBI" id="CHEBI:30413"/>
    </cofactor>
</comment>
<dbReference type="GO" id="GO:0016705">
    <property type="term" value="F:oxidoreductase activity, acting on paired donors, with incorporation or reduction of molecular oxygen"/>
    <property type="evidence" value="ECO:0007669"/>
    <property type="project" value="InterPro"/>
</dbReference>
<keyword evidence="3" id="KW-0560">Oxidoreductase</keyword>
<dbReference type="AlphaFoldDB" id="A0A978V7Y1"/>
<dbReference type="InterPro" id="IPR036396">
    <property type="entry name" value="Cyt_P450_sf"/>
</dbReference>
<evidence type="ECO:0000256" key="4">
    <source>
        <dbReference type="ARBA" id="ARBA00023004"/>
    </source>
</evidence>
<dbReference type="InterPro" id="IPR001128">
    <property type="entry name" value="Cyt_P450"/>
</dbReference>